<organism evidence="4 5">
    <name type="scientific">Aristolochia fimbriata</name>
    <name type="common">White veined hardy Dutchman's pipe vine</name>
    <dbReference type="NCBI Taxonomy" id="158543"/>
    <lineage>
        <taxon>Eukaryota</taxon>
        <taxon>Viridiplantae</taxon>
        <taxon>Streptophyta</taxon>
        <taxon>Embryophyta</taxon>
        <taxon>Tracheophyta</taxon>
        <taxon>Spermatophyta</taxon>
        <taxon>Magnoliopsida</taxon>
        <taxon>Magnoliidae</taxon>
        <taxon>Piperales</taxon>
        <taxon>Aristolochiaceae</taxon>
        <taxon>Aristolochia</taxon>
    </lineage>
</organism>
<keyword evidence="1" id="KW-0862">Zinc</keyword>
<proteinExistence type="predicted"/>
<evidence type="ECO:0000313" key="4">
    <source>
        <dbReference type="EMBL" id="KAG9455617.1"/>
    </source>
</evidence>
<comment type="caution">
    <text evidence="4">The sequence shown here is derived from an EMBL/GenBank/DDBJ whole genome shotgun (WGS) entry which is preliminary data.</text>
</comment>
<feature type="region of interest" description="Disordered" evidence="2">
    <location>
        <begin position="376"/>
        <end position="395"/>
    </location>
</feature>
<evidence type="ECO:0000256" key="1">
    <source>
        <dbReference type="PROSITE-ProRule" id="PRU00723"/>
    </source>
</evidence>
<dbReference type="SUPFAM" id="SSF54197">
    <property type="entry name" value="HIT-like"/>
    <property type="match status" value="1"/>
</dbReference>
<evidence type="ECO:0000256" key="2">
    <source>
        <dbReference type="SAM" id="MobiDB-lite"/>
    </source>
</evidence>
<gene>
    <name evidence="4" type="ORF">H6P81_000125</name>
</gene>
<evidence type="ECO:0000259" key="3">
    <source>
        <dbReference type="PROSITE" id="PS50103"/>
    </source>
</evidence>
<dbReference type="AlphaFoldDB" id="A0AAV7F3E3"/>
<keyword evidence="5" id="KW-1185">Reference proteome</keyword>
<dbReference type="InterPro" id="IPR040194">
    <property type="entry name" value="Cwf19-like"/>
</dbReference>
<keyword evidence="1" id="KW-0863">Zinc-finger</keyword>
<accession>A0AAV7F3E3</accession>
<keyword evidence="1" id="KW-0479">Metal-binding</keyword>
<name>A0AAV7F3E3_ARIFI</name>
<feature type="zinc finger region" description="C3H1-type" evidence="1">
    <location>
        <begin position="318"/>
        <end position="346"/>
    </location>
</feature>
<dbReference type="EMBL" id="JAINDJ010000002">
    <property type="protein sequence ID" value="KAG9455617.1"/>
    <property type="molecule type" value="Genomic_DNA"/>
</dbReference>
<dbReference type="SMART" id="SM00356">
    <property type="entry name" value="ZnF_C3H1"/>
    <property type="match status" value="2"/>
</dbReference>
<dbReference type="InterPro" id="IPR036265">
    <property type="entry name" value="HIT-like_sf"/>
</dbReference>
<dbReference type="PANTHER" id="PTHR12072:SF4">
    <property type="entry name" value="CWF19-LIKE PROTEIN 1"/>
    <property type="match status" value="1"/>
</dbReference>
<dbReference type="Pfam" id="PF04676">
    <property type="entry name" value="CwfJ_C_2"/>
    <property type="match status" value="1"/>
</dbReference>
<dbReference type="Pfam" id="PF04677">
    <property type="entry name" value="CwfJ_C_1"/>
    <property type="match status" value="1"/>
</dbReference>
<dbReference type="PANTHER" id="PTHR12072">
    <property type="entry name" value="CWF19, CELL CYCLE CONTROL PROTEIN"/>
    <property type="match status" value="1"/>
</dbReference>
<feature type="domain" description="C3H1-type" evidence="3">
    <location>
        <begin position="318"/>
        <end position="346"/>
    </location>
</feature>
<dbReference type="PROSITE" id="PS50103">
    <property type="entry name" value="ZF_C3H1"/>
    <property type="match status" value="2"/>
</dbReference>
<protein>
    <recommendedName>
        <fullName evidence="3">C3H1-type domain-containing protein</fullName>
    </recommendedName>
</protein>
<dbReference type="Gene3D" id="4.10.1000.10">
    <property type="entry name" value="Zinc finger, CCCH-type"/>
    <property type="match status" value="1"/>
</dbReference>
<dbReference type="GO" id="GO:0071014">
    <property type="term" value="C:post-mRNA release spliceosomal complex"/>
    <property type="evidence" value="ECO:0007669"/>
    <property type="project" value="TreeGrafter"/>
</dbReference>
<dbReference type="InterPro" id="IPR006768">
    <property type="entry name" value="Cwf19-like_C_dom-1"/>
</dbReference>
<feature type="zinc finger region" description="C3H1-type" evidence="1">
    <location>
        <begin position="351"/>
        <end position="377"/>
    </location>
</feature>
<dbReference type="Proteomes" id="UP000825729">
    <property type="component" value="Unassembled WGS sequence"/>
</dbReference>
<dbReference type="CDD" id="cd07380">
    <property type="entry name" value="MPP_CWF19_N"/>
    <property type="match status" value="1"/>
</dbReference>
<evidence type="ECO:0000313" key="5">
    <source>
        <dbReference type="Proteomes" id="UP000825729"/>
    </source>
</evidence>
<sequence>MAAPRFLFCGDVLGRLNQLFKRVALVNKSAGPFDALLCVGQFFPDSPEQHEEFFDYLGGRSSVPLPTYFIGDYGLGAAKVLSTASGDPSNLGFKMDGLRICENLFWLKGSGKFTLHGVSIMYLSGKNSSGGQIIGTYSEDDVGALRALAEEQGVIDIFLTYPFCQSTTNEWPSGVTARADISNGPPGLTNSSGTDQTIAQLVAEIKPRYHFAGVKGIFYAREPYINEGAAHVTRFLGLAPVGNKDKQKFIHAISPTPASTMSAAEISMKPPNATMSPYIASEQTTSATEGIKQSPHSTLESQYWRFDANQKRQRQGGPDGERLCFKFTSTGSCHREGKCNFRHDSDARDHYRKGCCFDFLNRGKCEKSECSFSHSLEEEGGGYTRKKQKSTGGDASRGRSCWFCLQSPNIETHLVISIGESCYCALAKGQLVEDHVLVIPVEHCANMVSFTQEAAKELQRYKSALRNYFKKQGKAVVYYEWLPSSHANLQVVPIPKGKAADVRGHFLSAAKNLGLEFEVINPSGDHDEVRKLLESGMDGRSNIFYVELPEGTILSLSVGEKEKFPVQFGREVLADLLNLKERADWRNCKLSKEDETKIAEDFKKQFEEFDPSK</sequence>
<dbReference type="GO" id="GO:0061632">
    <property type="term" value="F:RNA lariat debranching enzyme activator activity"/>
    <property type="evidence" value="ECO:0007669"/>
    <property type="project" value="TreeGrafter"/>
</dbReference>
<reference evidence="4 5" key="1">
    <citation type="submission" date="2021-07" db="EMBL/GenBank/DDBJ databases">
        <title>The Aristolochia fimbriata genome: insights into angiosperm evolution, floral development and chemical biosynthesis.</title>
        <authorList>
            <person name="Jiao Y."/>
        </authorList>
    </citation>
    <scope>NUCLEOTIDE SEQUENCE [LARGE SCALE GENOMIC DNA]</scope>
    <source>
        <strain evidence="4">IBCAS-2021</strain>
        <tissue evidence="4">Leaf</tissue>
    </source>
</reference>
<dbReference type="InterPro" id="IPR000571">
    <property type="entry name" value="Znf_CCCH"/>
</dbReference>
<dbReference type="GO" id="GO:0000398">
    <property type="term" value="P:mRNA splicing, via spliceosome"/>
    <property type="evidence" value="ECO:0007669"/>
    <property type="project" value="TreeGrafter"/>
</dbReference>
<dbReference type="InterPro" id="IPR006767">
    <property type="entry name" value="Cwf19-like_C_dom-2"/>
</dbReference>
<dbReference type="GO" id="GO:0008270">
    <property type="term" value="F:zinc ion binding"/>
    <property type="evidence" value="ECO:0007669"/>
    <property type="project" value="UniProtKB-KW"/>
</dbReference>
<feature type="domain" description="C3H1-type" evidence="3">
    <location>
        <begin position="351"/>
        <end position="377"/>
    </location>
</feature>
<dbReference type="Gene3D" id="3.30.428.10">
    <property type="entry name" value="HIT-like"/>
    <property type="match status" value="1"/>
</dbReference>